<dbReference type="AlphaFoldDB" id="A0A6A5GSU4"/>
<gene>
    <name evidence="1" type="ORF">GCK72_014005</name>
</gene>
<dbReference type="Proteomes" id="UP000483820">
    <property type="component" value="Chromosome IV"/>
</dbReference>
<sequence length="99" mass="11288">MSIFWLDSLDSCTTPDERVCEMKRYKIGILVVVDSAAVEQILVGILDSDRILADWIPDSAHIPVGYCFQLLDHSFRDSDHILAVDFLQTIDCFRRNLAD</sequence>
<comment type="caution">
    <text evidence="1">The sequence shown here is derived from an EMBL/GenBank/DDBJ whole genome shotgun (WGS) entry which is preliminary data.</text>
</comment>
<dbReference type="RefSeq" id="XP_053584875.1">
    <property type="nucleotide sequence ID" value="XM_053730103.1"/>
</dbReference>
<dbReference type="KEGG" id="crq:GCK72_014005"/>
<accession>A0A6A5GSU4</accession>
<name>A0A6A5GSU4_CAERE</name>
<dbReference type="GeneID" id="78775848"/>
<protein>
    <submittedName>
        <fullName evidence="1">Uncharacterized protein</fullName>
    </submittedName>
</protein>
<dbReference type="CTD" id="78775848"/>
<organism evidence="1 2">
    <name type="scientific">Caenorhabditis remanei</name>
    <name type="common">Caenorhabditis vulgaris</name>
    <dbReference type="NCBI Taxonomy" id="31234"/>
    <lineage>
        <taxon>Eukaryota</taxon>
        <taxon>Metazoa</taxon>
        <taxon>Ecdysozoa</taxon>
        <taxon>Nematoda</taxon>
        <taxon>Chromadorea</taxon>
        <taxon>Rhabditida</taxon>
        <taxon>Rhabditina</taxon>
        <taxon>Rhabditomorpha</taxon>
        <taxon>Rhabditoidea</taxon>
        <taxon>Rhabditidae</taxon>
        <taxon>Peloderinae</taxon>
        <taxon>Caenorhabditis</taxon>
    </lineage>
</organism>
<evidence type="ECO:0000313" key="2">
    <source>
        <dbReference type="Proteomes" id="UP000483820"/>
    </source>
</evidence>
<reference evidence="1 2" key="1">
    <citation type="submission" date="2019-12" db="EMBL/GenBank/DDBJ databases">
        <title>Chromosome-level assembly of the Caenorhabditis remanei genome.</title>
        <authorList>
            <person name="Teterina A.A."/>
            <person name="Willis J.H."/>
            <person name="Phillips P.C."/>
        </authorList>
    </citation>
    <scope>NUCLEOTIDE SEQUENCE [LARGE SCALE GENOMIC DNA]</scope>
    <source>
        <strain evidence="1 2">PX506</strain>
        <tissue evidence="1">Whole organism</tissue>
    </source>
</reference>
<dbReference type="EMBL" id="WUAV01000004">
    <property type="protein sequence ID" value="KAF1757549.1"/>
    <property type="molecule type" value="Genomic_DNA"/>
</dbReference>
<evidence type="ECO:0000313" key="1">
    <source>
        <dbReference type="EMBL" id="KAF1757549.1"/>
    </source>
</evidence>
<proteinExistence type="predicted"/>